<gene>
    <name evidence="1" type="ORF">KME25_12825</name>
</gene>
<evidence type="ECO:0000313" key="2">
    <source>
        <dbReference type="Proteomes" id="UP000753908"/>
    </source>
</evidence>
<dbReference type="EMBL" id="JAHHIF010000014">
    <property type="protein sequence ID" value="MBW4545312.1"/>
    <property type="molecule type" value="Genomic_DNA"/>
</dbReference>
<name>A0A951PLT1_9CYAN</name>
<dbReference type="PANTHER" id="PTHR48050">
    <property type="entry name" value="STEROL 3-BETA-GLUCOSYLTRANSFERASE"/>
    <property type="match status" value="1"/>
</dbReference>
<dbReference type="FunFam" id="3.40.50.2000:FF:000072">
    <property type="entry name" value="Glycosyl transferase"/>
    <property type="match status" value="1"/>
</dbReference>
<accession>A0A951PLT1</accession>
<reference evidence="1" key="1">
    <citation type="submission" date="2021-05" db="EMBL/GenBank/DDBJ databases">
        <authorList>
            <person name="Pietrasiak N."/>
            <person name="Ward R."/>
            <person name="Stajich J.E."/>
            <person name="Kurbessoian T."/>
        </authorList>
    </citation>
    <scope>NUCLEOTIDE SEQUENCE</scope>
    <source>
        <strain evidence="1">CPER-KK1</strain>
    </source>
</reference>
<dbReference type="GO" id="GO:0017000">
    <property type="term" value="P:antibiotic biosynthetic process"/>
    <property type="evidence" value="ECO:0007669"/>
    <property type="project" value="UniProtKB-ARBA"/>
</dbReference>
<comment type="caution">
    <text evidence="1">The sequence shown here is derived from an EMBL/GenBank/DDBJ whole genome shotgun (WGS) entry which is preliminary data.</text>
</comment>
<evidence type="ECO:0000313" key="1">
    <source>
        <dbReference type="EMBL" id="MBW4545312.1"/>
    </source>
</evidence>
<dbReference type="InterPro" id="IPR002213">
    <property type="entry name" value="UDP_glucos_trans"/>
</dbReference>
<dbReference type="Pfam" id="PF00201">
    <property type="entry name" value="UDPGT"/>
    <property type="match status" value="1"/>
</dbReference>
<proteinExistence type="predicted"/>
<dbReference type="PANTHER" id="PTHR48050:SF13">
    <property type="entry name" value="STEROL 3-BETA-GLUCOSYLTRANSFERASE UGT80A2"/>
    <property type="match status" value="1"/>
</dbReference>
<protein>
    <submittedName>
        <fullName evidence="1">Glycosyltransferase</fullName>
    </submittedName>
</protein>
<sequence>MTHFGIICPPYPGHLNPQAALGRELQSRGHRVTVLQIPDLELKVRSERLNFWAIGQSLYKPGSMAETFKQLAQLSEIEALRYSVDSCRHSAEIICQDAPAAVEAAGIEVLIVDQLEPVGETIAEFLNLPFVCVSCGQAIQRRADAPPFFMPWSYDNTWWARLRNQVAYTILDRSCQPILQVINHYRQQWKLPPYRHIYASNARLAHISQQPAAFDFPYPNLPKHLHYVGPLRNRSPRSVSFPFERLTGQPLIYASLGSVQNTKQDVFHCIAEACKELDVQLVIAHGGGMSPDAVRELPGSPLVVDYAPQFEVIAKASLTITHGGLNTVLDSLSHGVPLVAMPITFEQPGNAARIRWTGTGEVIPISRLSVSKLQAAIQQVLTEESYRHNARRIQQAIAQAGGVRRAADIIEQVISLQSPALSLSTSRTRA</sequence>
<dbReference type="GO" id="GO:0008194">
    <property type="term" value="F:UDP-glycosyltransferase activity"/>
    <property type="evidence" value="ECO:0007669"/>
    <property type="project" value="InterPro"/>
</dbReference>
<reference evidence="1" key="2">
    <citation type="journal article" date="2022" name="Microbiol. Resour. Announc.">
        <title>Metagenome Sequencing to Explore Phylogenomics of Terrestrial Cyanobacteria.</title>
        <authorList>
            <person name="Ward R.D."/>
            <person name="Stajich J.E."/>
            <person name="Johansen J.R."/>
            <person name="Huntemann M."/>
            <person name="Clum A."/>
            <person name="Foster B."/>
            <person name="Foster B."/>
            <person name="Roux S."/>
            <person name="Palaniappan K."/>
            <person name="Varghese N."/>
            <person name="Mukherjee S."/>
            <person name="Reddy T.B.K."/>
            <person name="Daum C."/>
            <person name="Copeland A."/>
            <person name="Chen I.A."/>
            <person name="Ivanova N.N."/>
            <person name="Kyrpides N.C."/>
            <person name="Shapiro N."/>
            <person name="Eloe-Fadrosh E.A."/>
            <person name="Pietrasiak N."/>
        </authorList>
    </citation>
    <scope>NUCLEOTIDE SEQUENCE</scope>
    <source>
        <strain evidence="1">CPER-KK1</strain>
    </source>
</reference>
<dbReference type="GO" id="GO:0016758">
    <property type="term" value="F:hexosyltransferase activity"/>
    <property type="evidence" value="ECO:0007669"/>
    <property type="project" value="UniProtKB-ARBA"/>
</dbReference>
<dbReference type="Proteomes" id="UP000753908">
    <property type="component" value="Unassembled WGS sequence"/>
</dbReference>
<dbReference type="CDD" id="cd03784">
    <property type="entry name" value="GT1_Gtf-like"/>
    <property type="match status" value="1"/>
</dbReference>
<organism evidence="1 2">
    <name type="scientific">Symplocastrum torsivum CPER-KK1</name>
    <dbReference type="NCBI Taxonomy" id="450513"/>
    <lineage>
        <taxon>Bacteria</taxon>
        <taxon>Bacillati</taxon>
        <taxon>Cyanobacteriota</taxon>
        <taxon>Cyanophyceae</taxon>
        <taxon>Oscillatoriophycideae</taxon>
        <taxon>Oscillatoriales</taxon>
        <taxon>Microcoleaceae</taxon>
        <taxon>Symplocastrum</taxon>
    </lineage>
</organism>
<dbReference type="InterPro" id="IPR050426">
    <property type="entry name" value="Glycosyltransferase_28"/>
</dbReference>
<dbReference type="AlphaFoldDB" id="A0A951PLT1"/>
<dbReference type="Gene3D" id="3.40.50.2000">
    <property type="entry name" value="Glycogen Phosphorylase B"/>
    <property type="match status" value="2"/>
</dbReference>
<dbReference type="SUPFAM" id="SSF53756">
    <property type="entry name" value="UDP-Glycosyltransferase/glycogen phosphorylase"/>
    <property type="match status" value="1"/>
</dbReference>